<dbReference type="GO" id="GO:0015074">
    <property type="term" value="P:DNA integration"/>
    <property type="evidence" value="ECO:0007669"/>
    <property type="project" value="InterPro"/>
</dbReference>
<dbReference type="InterPro" id="IPR001584">
    <property type="entry name" value="Integrase_cat-core"/>
</dbReference>
<dbReference type="SUPFAM" id="SSF56672">
    <property type="entry name" value="DNA/RNA polymerases"/>
    <property type="match status" value="1"/>
</dbReference>
<feature type="region of interest" description="Disordered" evidence="9">
    <location>
        <begin position="382"/>
        <end position="431"/>
    </location>
</feature>
<feature type="domain" description="Integrase catalytic" evidence="10">
    <location>
        <begin position="66"/>
        <end position="231"/>
    </location>
</feature>
<evidence type="ECO:0000256" key="3">
    <source>
        <dbReference type="ARBA" id="ARBA00022723"/>
    </source>
</evidence>
<keyword evidence="12" id="KW-1185">Reference proteome</keyword>
<keyword evidence="6" id="KW-0694">RNA-binding</keyword>
<accession>A0A0F7ZRH4</accession>
<keyword evidence="4" id="KW-0863">Zinc-finger</keyword>
<evidence type="ECO:0000313" key="11">
    <source>
        <dbReference type="EMBL" id="KJZ69618.1"/>
    </source>
</evidence>
<dbReference type="EMBL" id="KQ030694">
    <property type="protein sequence ID" value="KJZ69618.1"/>
    <property type="molecule type" value="Genomic_DNA"/>
</dbReference>
<protein>
    <recommendedName>
        <fullName evidence="10">Integrase catalytic domain-containing protein</fullName>
    </recommendedName>
</protein>
<gene>
    <name evidence="11" type="ORF">HIM_10981</name>
</gene>
<dbReference type="Pfam" id="PF25597">
    <property type="entry name" value="SH3_retrovirus"/>
    <property type="match status" value="1"/>
</dbReference>
<dbReference type="PROSITE" id="PS50994">
    <property type="entry name" value="INTEGRASE"/>
    <property type="match status" value="1"/>
</dbReference>
<feature type="compositionally biased region" description="Polar residues" evidence="9">
    <location>
        <begin position="395"/>
        <end position="414"/>
    </location>
</feature>
<dbReference type="InterPro" id="IPR012337">
    <property type="entry name" value="RNaseH-like_sf"/>
</dbReference>
<organism evidence="11 12">
    <name type="scientific">Hirsutella minnesotensis 3608</name>
    <dbReference type="NCBI Taxonomy" id="1043627"/>
    <lineage>
        <taxon>Eukaryota</taxon>
        <taxon>Fungi</taxon>
        <taxon>Dikarya</taxon>
        <taxon>Ascomycota</taxon>
        <taxon>Pezizomycotina</taxon>
        <taxon>Sordariomycetes</taxon>
        <taxon>Hypocreomycetidae</taxon>
        <taxon>Hypocreales</taxon>
        <taxon>Ophiocordycipitaceae</taxon>
        <taxon>Hirsutella</taxon>
    </lineage>
</organism>
<name>A0A0F7ZRH4_9HYPO</name>
<dbReference type="GO" id="GO:0003723">
    <property type="term" value="F:RNA binding"/>
    <property type="evidence" value="ECO:0007669"/>
    <property type="project" value="UniProtKB-KW"/>
</dbReference>
<dbReference type="InterPro" id="IPR052035">
    <property type="entry name" value="ZnF_BED_domain_contain"/>
</dbReference>
<evidence type="ECO:0000256" key="6">
    <source>
        <dbReference type="ARBA" id="ARBA00022884"/>
    </source>
</evidence>
<feature type="region of interest" description="Disordered" evidence="9">
    <location>
        <begin position="1038"/>
        <end position="1060"/>
    </location>
</feature>
<evidence type="ECO:0000313" key="12">
    <source>
        <dbReference type="Proteomes" id="UP000054481"/>
    </source>
</evidence>
<evidence type="ECO:0000256" key="5">
    <source>
        <dbReference type="ARBA" id="ARBA00022833"/>
    </source>
</evidence>
<dbReference type="PANTHER" id="PTHR46481:SF10">
    <property type="entry name" value="ZINC FINGER BED DOMAIN-CONTAINING PROTEIN 39"/>
    <property type="match status" value="1"/>
</dbReference>
<evidence type="ECO:0000256" key="9">
    <source>
        <dbReference type="SAM" id="MobiDB-lite"/>
    </source>
</evidence>
<dbReference type="GO" id="GO:0005739">
    <property type="term" value="C:mitochondrion"/>
    <property type="evidence" value="ECO:0007669"/>
    <property type="project" value="UniProtKB-SubCell"/>
</dbReference>
<dbReference type="InterPro" id="IPR057670">
    <property type="entry name" value="SH3_retrovirus"/>
</dbReference>
<feature type="compositionally biased region" description="Acidic residues" evidence="9">
    <location>
        <begin position="384"/>
        <end position="394"/>
    </location>
</feature>
<comment type="subcellular location">
    <subcellularLocation>
        <location evidence="2">Mitochondrion</location>
    </subcellularLocation>
    <subcellularLocation>
        <location evidence="1">Nucleus</location>
    </subcellularLocation>
</comment>
<evidence type="ECO:0000256" key="8">
    <source>
        <dbReference type="ARBA" id="ARBA00023242"/>
    </source>
</evidence>
<dbReference type="Gene3D" id="3.30.420.10">
    <property type="entry name" value="Ribonuclease H-like superfamily/Ribonuclease H"/>
    <property type="match status" value="1"/>
</dbReference>
<dbReference type="Pfam" id="PF07727">
    <property type="entry name" value="RVT_2"/>
    <property type="match status" value="1"/>
</dbReference>
<dbReference type="SUPFAM" id="SSF53098">
    <property type="entry name" value="Ribonuclease H-like"/>
    <property type="match status" value="2"/>
</dbReference>
<keyword evidence="7" id="KW-0496">Mitochondrion</keyword>
<keyword evidence="5" id="KW-0862">Zinc</keyword>
<feature type="region of interest" description="Disordered" evidence="9">
    <location>
        <begin position="1452"/>
        <end position="1489"/>
    </location>
</feature>
<evidence type="ECO:0000256" key="1">
    <source>
        <dbReference type="ARBA" id="ARBA00004123"/>
    </source>
</evidence>
<dbReference type="InterPro" id="IPR036397">
    <property type="entry name" value="RNaseH_sf"/>
</dbReference>
<evidence type="ECO:0000256" key="4">
    <source>
        <dbReference type="ARBA" id="ARBA00022771"/>
    </source>
</evidence>
<feature type="compositionally biased region" description="Basic residues" evidence="9">
    <location>
        <begin position="28"/>
        <end position="45"/>
    </location>
</feature>
<dbReference type="GO" id="GO:0008270">
    <property type="term" value="F:zinc ion binding"/>
    <property type="evidence" value="ECO:0007669"/>
    <property type="project" value="UniProtKB-KW"/>
</dbReference>
<dbReference type="OrthoDB" id="4927525at2759"/>
<dbReference type="InterPro" id="IPR013103">
    <property type="entry name" value="RVT_2"/>
</dbReference>
<evidence type="ECO:0000259" key="10">
    <source>
        <dbReference type="PROSITE" id="PS50994"/>
    </source>
</evidence>
<feature type="region of interest" description="Disordered" evidence="9">
    <location>
        <begin position="25"/>
        <end position="52"/>
    </location>
</feature>
<dbReference type="GO" id="GO:0005634">
    <property type="term" value="C:nucleus"/>
    <property type="evidence" value="ECO:0007669"/>
    <property type="project" value="UniProtKB-SubCell"/>
</dbReference>
<evidence type="ECO:0000256" key="2">
    <source>
        <dbReference type="ARBA" id="ARBA00004173"/>
    </source>
</evidence>
<dbReference type="CDD" id="cd09272">
    <property type="entry name" value="RNase_HI_RT_Ty1"/>
    <property type="match status" value="1"/>
</dbReference>
<keyword evidence="8" id="KW-0539">Nucleus</keyword>
<dbReference type="Proteomes" id="UP000054481">
    <property type="component" value="Unassembled WGS sequence"/>
</dbReference>
<dbReference type="PANTHER" id="PTHR46481">
    <property type="entry name" value="ZINC FINGER BED DOMAIN-CONTAINING PROTEIN 4"/>
    <property type="match status" value="1"/>
</dbReference>
<reference evidence="11 12" key="1">
    <citation type="journal article" date="2014" name="Genome Biol. Evol.">
        <title>Comparative genomics and transcriptomics analyses reveal divergent lifestyle features of nematode endoparasitic fungus Hirsutella minnesotensis.</title>
        <authorList>
            <person name="Lai Y."/>
            <person name="Liu K."/>
            <person name="Zhang X."/>
            <person name="Zhang X."/>
            <person name="Li K."/>
            <person name="Wang N."/>
            <person name="Shu C."/>
            <person name="Wu Y."/>
            <person name="Wang C."/>
            <person name="Bushley K.E."/>
            <person name="Xiang M."/>
            <person name="Liu X."/>
        </authorList>
    </citation>
    <scope>NUCLEOTIDE SEQUENCE [LARGE SCALE GENOMIC DNA]</scope>
    <source>
        <strain evidence="11 12">3608</strain>
    </source>
</reference>
<evidence type="ECO:0000256" key="7">
    <source>
        <dbReference type="ARBA" id="ARBA00023128"/>
    </source>
</evidence>
<sequence>MSADSQFSNTMNFGSQRNQTVVSAAMQRHSRHQTLDHRKRQRQKHGIADSDTSTRQRLRTWFKTHRAPRPFWRVYIDIFSLHTSYNGKRAALLVRDEFTGLILTYLLANSTQSAVIEALEAFAAYIKRQWNLYVCVIHRDNDPALKSDFTEWVVRQGIEDEPTAPYTPAQNGPAERSGGVISTKARTMQIGASLPAELWPETWQAATYLHNRSPQQAQDWKTPFEKLQLWLQQQNRDTGYAQSQPDIAHLKAYGCKAYPLTKDALKRIQRKDLKTAPQAEIGYLVGYESSNIFRIWIPTLSEVRRVRDVTFDERSFYDPKGQPAHDPTTKAVRIEIQLPKHIEDESECEEGEATGATTRAVAEQGSLSLDDEVQSTIFVQGDSSDCESQCDTEDSFSPQEQYITPAPSQLSSSFGEEPLRRSSRVPRTPNRGCFASHTKASYFSSFFQGREEKLHRRSLPPEPRTYKDLQDHRFGDDFKKAAEAEWQTLQARETFREVPRNQAHSKPLPLTWVFKYKFDKHGFLTKFKARLCVRGDLQQLGDKDTYAATLAGRSFRILMAITAKFDLETRQLDAVNAFTNSFLDEDVFVMFPDGYHRQGWTLKLIRALYGLRRSPLLWQKDLTAALQDLGLTQCPDDPCIFQNPWMTVFFFVDDIVLLYRKGDLAAADQFIQALKARYDMTDQGELQWFLGIRVIRDREARKLWLCQDSYIEKVVQKYDLQRLTHVKGAPYTTNELKPRIDQASADEVKLYQGKIGSINYPAVITRPDVAKAASKLAEFLLNPSDQHQKQADKLIEYLYATRYLAIQFSGTDKGSRPITPRIEYSSDCQIASDASFADDPSTRKSSQGSIVCLFGGPISWQASKQATVTTSSTEAELLAFTHTAKETIATYRLFKQLSLQLDDSPTIQCDNLQTIRLINSDLPRLRTALRHVDIHSCWARQAYQDGLFRIEYTPTSEMLADGLTKLLPGQKLKHFVQQLGLVDIRSLIKAFNSASSQSLPLLLFQLGISSNLGGEYKNVQSSESPPIFASVVCDKRDPSDDEIARSSNEPSLKRPRLEQSTIPKSKVKTAQELSVGFVIESDVPFTIFEHGFLKQPFLHFDRDLAFQVPWSSSSVSRELRRVYESRMDDVRSELARALTSMHLSFDLWTSPNRLSIMAVFAHFIDRQGAARSVLLAMRRQLGTHSGENLADTLGRVVREWEIESKIGTVVSDNLAANDTCLHSFYKQLDPSMMRDDIRARRMRCYGHILNLVARAFLFGQDADTFEVESEVYALRGLTEKDLRHWRTRGPIGKLHNIVKFTRSSPQRSEQFRTVANENEHDDYCLHEASTAELEIMDNDTRWNSTYLMIERALRKQNDIRAFLFSLEGEAGASKRIPADDILTNEDWRVLAEIGHILMPLYLQTMRSRGRGRAGGSHGHLWEVLMGVEFLLEHLEEWKALYTEVSTEGLMQSDQDDAELADAAVESPVNTESRPARVRRLPARFRDDIS</sequence>
<proteinExistence type="predicted"/>
<keyword evidence="3" id="KW-0479">Metal-binding</keyword>
<dbReference type="InterPro" id="IPR043502">
    <property type="entry name" value="DNA/RNA_pol_sf"/>
</dbReference>